<comment type="caution">
    <text evidence="1">The sequence shown here is derived from an EMBL/GenBank/DDBJ whole genome shotgun (WGS) entry which is preliminary data.</text>
</comment>
<protein>
    <submittedName>
        <fullName evidence="1">Uncharacterized protein</fullName>
    </submittedName>
</protein>
<dbReference type="EMBL" id="JACHGW010000003">
    <property type="protein sequence ID" value="MBB6051525.1"/>
    <property type="molecule type" value="Genomic_DNA"/>
</dbReference>
<gene>
    <name evidence="1" type="ORF">HNQ39_003335</name>
</gene>
<name>A0A7W9W7X1_ARMRO</name>
<dbReference type="AlphaFoldDB" id="A0A7W9W7X1"/>
<accession>A0A7W9W7X1</accession>
<evidence type="ECO:0000313" key="1">
    <source>
        <dbReference type="EMBL" id="MBB6051525.1"/>
    </source>
</evidence>
<dbReference type="Proteomes" id="UP000520814">
    <property type="component" value="Unassembled WGS sequence"/>
</dbReference>
<reference evidence="1 2" key="1">
    <citation type="submission" date="2020-08" db="EMBL/GenBank/DDBJ databases">
        <title>Genomic Encyclopedia of Type Strains, Phase IV (KMG-IV): sequencing the most valuable type-strain genomes for metagenomic binning, comparative biology and taxonomic classification.</title>
        <authorList>
            <person name="Goeker M."/>
        </authorList>
    </citation>
    <scope>NUCLEOTIDE SEQUENCE [LARGE SCALE GENOMIC DNA]</scope>
    <source>
        <strain evidence="1 2">DSM 23562</strain>
    </source>
</reference>
<sequence length="310" mass="34774">MTRTLPHHLAELLRACRELNTTETKALTQRLGLSSATVNVYFQRIAEALGTTDRFSSVQQAFRLGMLSRPDNNLLINSDFTEGHSGQGPGRSMPWTTVVGWAPLREATPQWVMPESEGAPGAIMMWGAGDTGEAVYQRMPPAHRVYAGRTYRFSAEYRFGPVKRDWPAVPRQPMFVDFVVRLSRGPLPTYTAPDVPGEIVTLGRLHYATRPAERLFTPASPPTPEYLEHLRKTGGEHAVQQELYTHRAGGVHLWEWEWGTLEDWTSDNEYDTLTIHPTNDLIVGTDGSNKDAPLELAWGQIRSVRLVEVV</sequence>
<organism evidence="1 2">
    <name type="scientific">Armatimonas rosea</name>
    <dbReference type="NCBI Taxonomy" id="685828"/>
    <lineage>
        <taxon>Bacteria</taxon>
        <taxon>Bacillati</taxon>
        <taxon>Armatimonadota</taxon>
        <taxon>Armatimonadia</taxon>
        <taxon>Armatimonadales</taxon>
        <taxon>Armatimonadaceae</taxon>
        <taxon>Armatimonas</taxon>
    </lineage>
</organism>
<proteinExistence type="predicted"/>
<keyword evidence="2" id="KW-1185">Reference proteome</keyword>
<dbReference type="RefSeq" id="WP_184198644.1">
    <property type="nucleotide sequence ID" value="NZ_JACHGW010000003.1"/>
</dbReference>
<evidence type="ECO:0000313" key="2">
    <source>
        <dbReference type="Proteomes" id="UP000520814"/>
    </source>
</evidence>